<dbReference type="Gene3D" id="2.60.120.10">
    <property type="entry name" value="Jelly Rolls"/>
    <property type="match status" value="1"/>
</dbReference>
<name>A0A926EJX4_9FIRM</name>
<dbReference type="AlphaFoldDB" id="A0A926EJX4"/>
<feature type="domain" description="Cupin type-2" evidence="2">
    <location>
        <begin position="73"/>
        <end position="148"/>
    </location>
</feature>
<feature type="compositionally biased region" description="Polar residues" evidence="1">
    <location>
        <begin position="8"/>
        <end position="20"/>
    </location>
</feature>
<accession>A0A926EJX4</accession>
<proteinExistence type="predicted"/>
<dbReference type="PANTHER" id="PTHR43346">
    <property type="entry name" value="LIGAND BINDING DOMAIN PROTEIN, PUTATIVE (AFU_ORTHOLOGUE AFUA_6G14370)-RELATED"/>
    <property type="match status" value="1"/>
</dbReference>
<evidence type="ECO:0000313" key="4">
    <source>
        <dbReference type="Proteomes" id="UP000655830"/>
    </source>
</evidence>
<dbReference type="Pfam" id="PF07883">
    <property type="entry name" value="Cupin_2"/>
    <property type="match status" value="1"/>
</dbReference>
<dbReference type="CDD" id="cd02223">
    <property type="entry name" value="cupin_Bh2720-like"/>
    <property type="match status" value="1"/>
</dbReference>
<dbReference type="Proteomes" id="UP000655830">
    <property type="component" value="Unassembled WGS sequence"/>
</dbReference>
<dbReference type="InterPro" id="IPR011051">
    <property type="entry name" value="RmlC_Cupin_sf"/>
</dbReference>
<comment type="caution">
    <text evidence="3">The sequence shown here is derived from an EMBL/GenBank/DDBJ whole genome shotgun (WGS) entry which is preliminary data.</text>
</comment>
<dbReference type="PANTHER" id="PTHR43346:SF1">
    <property type="entry name" value="QUERCETIN 2,3-DIOXYGENASE-RELATED"/>
    <property type="match status" value="1"/>
</dbReference>
<dbReference type="InterPro" id="IPR014710">
    <property type="entry name" value="RmlC-like_jellyroll"/>
</dbReference>
<dbReference type="EMBL" id="JACRSY010000013">
    <property type="protein sequence ID" value="MBC8579732.1"/>
    <property type="molecule type" value="Genomic_DNA"/>
</dbReference>
<sequence length="174" mass="19700">MYHHERSTTMGLFNHYNSPNPRRYRGNATSQDMTERLKDYGPYPFAINIEQATKSNNNFRTALWSGPYLQLTLMSLLPGEDIGLEMHSDVDQFIRLEQGQGLVMMGTHKDIPSFQQPVFADDAFIIPAGTWHNLINTGSVPLKLYSIYAPPNHPHGTVHVTKADAELEEGQHSF</sequence>
<evidence type="ECO:0000256" key="1">
    <source>
        <dbReference type="SAM" id="MobiDB-lite"/>
    </source>
</evidence>
<organism evidence="3 4">
    <name type="scientific">Zhenhengia yiwuensis</name>
    <dbReference type="NCBI Taxonomy" id="2763666"/>
    <lineage>
        <taxon>Bacteria</taxon>
        <taxon>Bacillati</taxon>
        <taxon>Bacillota</taxon>
        <taxon>Clostridia</taxon>
        <taxon>Lachnospirales</taxon>
        <taxon>Lachnospiraceae</taxon>
        <taxon>Zhenhengia</taxon>
    </lineage>
</organism>
<dbReference type="InterPro" id="IPR052538">
    <property type="entry name" value="Flavonoid_dioxygenase-like"/>
</dbReference>
<dbReference type="SUPFAM" id="SSF51182">
    <property type="entry name" value="RmlC-like cupins"/>
    <property type="match status" value="1"/>
</dbReference>
<evidence type="ECO:0000259" key="2">
    <source>
        <dbReference type="Pfam" id="PF07883"/>
    </source>
</evidence>
<keyword evidence="4" id="KW-1185">Reference proteome</keyword>
<evidence type="ECO:0000313" key="3">
    <source>
        <dbReference type="EMBL" id="MBC8579732.1"/>
    </source>
</evidence>
<protein>
    <submittedName>
        <fullName evidence="3">Cupin domain-containing protein</fullName>
    </submittedName>
</protein>
<dbReference type="InterPro" id="IPR013096">
    <property type="entry name" value="Cupin_2"/>
</dbReference>
<gene>
    <name evidence="3" type="ORF">H8718_09335</name>
</gene>
<reference evidence="3" key="1">
    <citation type="submission" date="2020-08" db="EMBL/GenBank/DDBJ databases">
        <title>Genome public.</title>
        <authorList>
            <person name="Liu C."/>
            <person name="Sun Q."/>
        </authorList>
    </citation>
    <scope>NUCLEOTIDE SEQUENCE</scope>
    <source>
        <strain evidence="3">NSJ-12</strain>
    </source>
</reference>
<feature type="region of interest" description="Disordered" evidence="1">
    <location>
        <begin position="1"/>
        <end position="24"/>
    </location>
</feature>